<feature type="region of interest" description="Disordered" evidence="1">
    <location>
        <begin position="662"/>
        <end position="696"/>
    </location>
</feature>
<feature type="compositionally biased region" description="Low complexity" evidence="1">
    <location>
        <begin position="2135"/>
        <end position="2150"/>
    </location>
</feature>
<proteinExistence type="predicted"/>
<dbReference type="Proteomes" id="UP000265955">
    <property type="component" value="Unassembled WGS sequence"/>
</dbReference>
<name>A0A3A3FFK0_9BURK</name>
<feature type="region of interest" description="Disordered" evidence="1">
    <location>
        <begin position="784"/>
        <end position="815"/>
    </location>
</feature>
<sequence length="2230" mass="251898">MLERGETASLRERPGFWSRINQSAARYLKAALTPIKARYLPAGPSNIGELLVEQRNDYLGEMNRPLDPQLAVDAYQALYAAKTEEDTDQAVRMYAKAMGADWDTMEAGWRAAGRVASVRSFTMNAMSTLWPMVLLGGTFVGPRLNYSAAYLGGQVLHSFALGPWLSGIMQVFLVSRSDLSRRDQSDRCEDLKAPPFPKIVKNFEAAMKRAEAAERVWRKTKDDFPDDMAAQEKAWLDVQETLPALETAVKQYLTRADVNTINYKNQYYQSIGKYLKFLTNLAAGWVGYSAGRQAQLAIQIAANLSQMVAQQITAPWDEVAKQKYTLLATLRTGAFLKEESRKTPPNMLTADDVDTGALRKQLRGPLEVRMRQVQEIYAYQRKKIEQSIAIAMGMNPTSWRKWKALEQKTAAHAAQKEPATKWKETEKEEYDRLEERAKQVITTEDVQRRKDLALLAEMRIPEGQSQGDTLEIEQEIGEDKKLWKKLSESIDEDKLVRDDKLLKLINLEIRKADSITVDDWDKVRQLGKREKISISEQTLLAELDRRMEKPTDAQEAKRRALEAKAKNSLSRHELTMLASLRKQKRLLKQNAATLATLEAKDHENNPWEPGLSRQEIVQMTQLRLTAESDKQKAAQLKYLEARLPESLTLKEWEELKNLREQSRELDSDEMVERKDLSKKRRSGLTDSEAADLQSVRDRMPNSLSLLDWSERDALYNKLPEESRGELEMLIALIKKRQEDASKGVSKSGNPINALSNEQRSEYQNLLDKESLVFSKEDGEHLLALEQQDQTSLSDADENEREALENRRPLNSAEENKLSDYRSRIQTGLTIAERNELIALRMEATRAGGNPDKTVIENLEADLRGIIKDQEARKNGNWADISENNKQILHRALNISPDQGHLWSPSRWTSEITSEWRTAWHTGMTKAGQELSQQVSQQYGTGFQMGVANNNALLLGGAVNGLIGDYLRAYKDPGYSTPIATRIGMTSMSLTVAGYTSYCAYQLLSVGGREFGLTDWLSVIFGAQGPAASGALINNKINSRDNDKQLMASGERPYVGTEAWVYGGKLKQALAEAGSAILVLHRDSGAARRATSLYKRAKRLQDANKADEKEFKKKVAERNRIQYSPSVTREADKQDEKKPNKDTRRRTELPEYLFPENDYDATDILTASYAGGIRCLIEGAGLIEDVFTNLDESYRESGFFENFSRLVKIFRTERGAVDIRYEREYLDDLIGAWDSMEAVARESEECPAQVKEICDQVRKQTEKISAIAVARIEALKKKQETRVLGVAANAMRNPALHSTMSGNGVRTDIEKLSRNDAGDTDNIEKNVAAIYAHLDAIRQLDNLLAGRDEQTPDQSRQSFDERLQQERKVPERLNRFSKQQLVVAARNFNDMLNRTHEQGHLNLVLAAERIQNELNATLDRIVTSMPAEEKAVFPYHEKQSEDRNCLLHAFNHAIHAITGKEHAITSEVWDKHTEQTNTGQDGLADLQAVLAYKAEGIPDFAETVIYPYNVDMLAQALNGERRCAIVYLGPTGTTKLEEGEAHPVGHYVTLVWHKNPERDTWEAYKVDSNEAKQELIPDVAQYLKDKMQNGGMNRVQLLVPKHDGEPLFRWKMAMEQSNRIENAALLLTRAFPEQRETVVVNLQNYLDTKTIAATEIDAKHLRDFVIGNVNSKVKNELLVFKRDEDSQPTGATKAPFEKLHASLEKNGLTRAIAVVDTAPFFYLIEKDKNDEGGTYTITCPNHCMTSNPNAIRPRAYADLLGSECADDDDLKGLQQADRIDIFCVSADETEINQDLLARLAPSDQVPSNKGIDRVDIEKEDSRESARMQLLRYMEEKKISAMTLDTFTALNDWKTINKQNGQGTERTTAALFDELRTSLEGPPRIATAILEIDAAPFFYLLAENEKGEYTITDPSQDKTWQYSALSDDACHELNGVKDTNQLKFRPFDRDLFFVVNRSAMADYIETGYEEEEIGAGPDPDRVKLTLDYGNQRDVLCDKLVPLLDRICRDDKEKCKDQWQWLSELTADNVISRSSSEDEEAINLTKLNAFLAKIANDQVANEIQVVKKQMAEIDDNVVAPPYDKLVNSLAAQKVTKALLSIDAAPFFYLCERDEGGTYRFTESKHDPDYREVTGADQAAGDSTASSIDSSSAPKAKKEKSSAEFPPQTVLAAQNEIRVLVIQRSVEPELLNHEEKNIASDEAVVRKKRNPIHKIQKTFKKWGGRIQDMIRDRS</sequence>
<feature type="region of interest" description="Disordered" evidence="1">
    <location>
        <begin position="2132"/>
        <end position="2164"/>
    </location>
</feature>
<comment type="caution">
    <text evidence="2">The sequence shown here is derived from an EMBL/GenBank/DDBJ whole genome shotgun (WGS) entry which is preliminary data.</text>
</comment>
<feature type="region of interest" description="Disordered" evidence="1">
    <location>
        <begin position="1347"/>
        <end position="1366"/>
    </location>
</feature>
<feature type="compositionally biased region" description="Basic and acidic residues" evidence="1">
    <location>
        <begin position="662"/>
        <end position="675"/>
    </location>
</feature>
<reference evidence="3" key="1">
    <citation type="submission" date="2018-09" db="EMBL/GenBank/DDBJ databases">
        <authorList>
            <person name="Zhu H."/>
        </authorList>
    </citation>
    <scope>NUCLEOTIDE SEQUENCE [LARGE SCALE GENOMIC DNA]</scope>
    <source>
        <strain evidence="3">K1R23-30</strain>
    </source>
</reference>
<protein>
    <submittedName>
        <fullName evidence="2">Uncharacterized protein</fullName>
    </submittedName>
</protein>
<feature type="compositionally biased region" description="Basic and acidic residues" evidence="1">
    <location>
        <begin position="800"/>
        <end position="815"/>
    </location>
</feature>
<feature type="region of interest" description="Disordered" evidence="1">
    <location>
        <begin position="1121"/>
        <end position="1148"/>
    </location>
</feature>
<gene>
    <name evidence="2" type="ORF">D3871_26050</name>
</gene>
<evidence type="ECO:0000313" key="2">
    <source>
        <dbReference type="EMBL" id="RJF92111.1"/>
    </source>
</evidence>
<evidence type="ECO:0000313" key="3">
    <source>
        <dbReference type="Proteomes" id="UP000265955"/>
    </source>
</evidence>
<dbReference type="EMBL" id="QYUO01000003">
    <property type="protein sequence ID" value="RJF92111.1"/>
    <property type="molecule type" value="Genomic_DNA"/>
</dbReference>
<accession>A0A3A3FFK0</accession>
<feature type="compositionally biased region" description="Basic and acidic residues" evidence="1">
    <location>
        <begin position="1357"/>
        <end position="1366"/>
    </location>
</feature>
<organism evidence="2 3">
    <name type="scientific">Noviherbaspirillum saxi</name>
    <dbReference type="NCBI Taxonomy" id="2320863"/>
    <lineage>
        <taxon>Bacteria</taxon>
        <taxon>Pseudomonadati</taxon>
        <taxon>Pseudomonadota</taxon>
        <taxon>Betaproteobacteria</taxon>
        <taxon>Burkholderiales</taxon>
        <taxon>Oxalobacteraceae</taxon>
        <taxon>Noviherbaspirillum</taxon>
    </lineage>
</organism>
<feature type="compositionally biased region" description="Basic and acidic residues" evidence="1">
    <location>
        <begin position="1128"/>
        <end position="1148"/>
    </location>
</feature>
<evidence type="ECO:0000256" key="1">
    <source>
        <dbReference type="SAM" id="MobiDB-lite"/>
    </source>
</evidence>
<keyword evidence="3" id="KW-1185">Reference proteome</keyword>